<dbReference type="InterPro" id="IPR002035">
    <property type="entry name" value="VWF_A"/>
</dbReference>
<dbReference type="InterPro" id="IPR022156">
    <property type="entry name" value="Uncharacterised_YfbK_N"/>
</dbReference>
<dbReference type="Pfam" id="PF00092">
    <property type="entry name" value="VWA"/>
    <property type="match status" value="1"/>
</dbReference>
<dbReference type="RefSeq" id="WP_120354810.1">
    <property type="nucleotide sequence ID" value="NZ_RAQO01000005.1"/>
</dbReference>
<evidence type="ECO:0000259" key="2">
    <source>
        <dbReference type="PROSITE" id="PS50234"/>
    </source>
</evidence>
<feature type="signal peptide" evidence="1">
    <location>
        <begin position="1"/>
        <end position="25"/>
    </location>
</feature>
<proteinExistence type="predicted"/>
<evidence type="ECO:0000256" key="1">
    <source>
        <dbReference type="SAM" id="SignalP"/>
    </source>
</evidence>
<accession>A0A420EDI7</accession>
<comment type="caution">
    <text evidence="3">The sequence shown here is derived from an EMBL/GenBank/DDBJ whole genome shotgun (WGS) entry which is preliminary data.</text>
</comment>
<dbReference type="Pfam" id="PF12450">
    <property type="entry name" value="vWF_A"/>
    <property type="match status" value="1"/>
</dbReference>
<dbReference type="CDD" id="cd01465">
    <property type="entry name" value="vWA_subgroup"/>
    <property type="match status" value="1"/>
</dbReference>
<dbReference type="SUPFAM" id="SSF53300">
    <property type="entry name" value="vWA-like"/>
    <property type="match status" value="1"/>
</dbReference>
<dbReference type="OrthoDB" id="9805121at2"/>
<dbReference type="InterPro" id="IPR051266">
    <property type="entry name" value="CLCR"/>
</dbReference>
<dbReference type="PANTHER" id="PTHR10579:SF43">
    <property type="entry name" value="ZINC FINGER (C3HC4-TYPE RING FINGER) FAMILY PROTEIN"/>
    <property type="match status" value="1"/>
</dbReference>
<dbReference type="PROSITE" id="PS50234">
    <property type="entry name" value="VWFA"/>
    <property type="match status" value="1"/>
</dbReference>
<dbReference type="AlphaFoldDB" id="A0A420EDI7"/>
<dbReference type="PANTHER" id="PTHR10579">
    <property type="entry name" value="CALCIUM-ACTIVATED CHLORIDE CHANNEL REGULATOR"/>
    <property type="match status" value="1"/>
</dbReference>
<dbReference type="EMBL" id="RAQO01000005">
    <property type="protein sequence ID" value="RKF18730.1"/>
    <property type="molecule type" value="Genomic_DNA"/>
</dbReference>
<dbReference type="Proteomes" id="UP000286482">
    <property type="component" value="Unassembled WGS sequence"/>
</dbReference>
<evidence type="ECO:0000313" key="3">
    <source>
        <dbReference type="EMBL" id="RKF18730.1"/>
    </source>
</evidence>
<dbReference type="Pfam" id="PF12034">
    <property type="entry name" value="YfbK_C"/>
    <property type="match status" value="1"/>
</dbReference>
<feature type="chain" id="PRO_5019470087" evidence="1">
    <location>
        <begin position="26"/>
        <end position="612"/>
    </location>
</feature>
<sequence length="612" mass="67496">MQISNFKVSLLARSVALLVTVSVLGACGGSKDRTVNHDQKKSQPVEHEMMVQPMHPMLAVEQHAAVAVQSKQARMSQMKSLAAVQYPNHDIYYHEAINTENYQKLQDASVVSVLQQPVSTFSADVDTASYSNMRRFINSGALPPKDAVRVEELINYFSYDYKNPSNSTLSLENPITLSTLLSASPWNANNQLIRIGVSAYQPDVQQRSAANIVFLVDVSGSMQSNEKLPLLKQSMLLMLNNLNEDDRVAIVTYASGTSVALPSTKVSNKADIEYAIQSLSAGGSTNGSAGIELAYRQAQLGFIENGINHVYLMSDGDLNVGMTDIDHLKHRISQKRKAGVQFSTIGFGEGNYNDHLMEQLADTGNGVAGYIDTLHEAQKLLVDQLGSTLFTVAHDVKFQVEFNPRMVSEYRLLGYENRQLERADFNNDKKDAGDMGAGHSVTAIYEITPAANQGLIDPLVFQVQASNKMAKPSSNEALAEVRVRYKQSQSSVSQKYTQRVLPTQYIEFDNITQDDRFAIAVAAFGQKLRGNSVVDDLSFAQIIDWASSSKGSDQFGYRSEFVKLARLSHSMTAALSSEAITAPVPQYDITPQPTPLTLQERNQAHRYELSQR</sequence>
<dbReference type="Gene3D" id="3.40.50.410">
    <property type="entry name" value="von Willebrand factor, type A domain"/>
    <property type="match status" value="1"/>
</dbReference>
<evidence type="ECO:0000313" key="4">
    <source>
        <dbReference type="Proteomes" id="UP000286482"/>
    </source>
</evidence>
<organism evidence="3 4">
    <name type="scientific">Alginatibacterium sediminis</name>
    <dbReference type="NCBI Taxonomy" id="2164068"/>
    <lineage>
        <taxon>Bacteria</taxon>
        <taxon>Pseudomonadati</taxon>
        <taxon>Pseudomonadota</taxon>
        <taxon>Gammaproteobacteria</taxon>
        <taxon>Alteromonadales</taxon>
        <taxon>Alteromonadaceae</taxon>
        <taxon>Alginatibacterium</taxon>
    </lineage>
</organism>
<name>A0A420EDI7_9ALTE</name>
<gene>
    <name evidence="3" type="ORF">DBZ36_10040</name>
</gene>
<dbReference type="InterPro" id="IPR036465">
    <property type="entry name" value="vWFA_dom_sf"/>
</dbReference>
<protein>
    <submittedName>
        <fullName evidence="3">VWA domain-containing protein</fullName>
    </submittedName>
</protein>
<dbReference type="PROSITE" id="PS51257">
    <property type="entry name" value="PROKAR_LIPOPROTEIN"/>
    <property type="match status" value="1"/>
</dbReference>
<reference evidence="3 4" key="1">
    <citation type="submission" date="2018-09" db="EMBL/GenBank/DDBJ databases">
        <authorList>
            <person name="Wang Z."/>
        </authorList>
    </citation>
    <scope>NUCLEOTIDE SEQUENCE [LARGE SCALE GENOMIC DNA]</scope>
    <source>
        <strain evidence="3 4">ALS 81</strain>
    </source>
</reference>
<keyword evidence="1" id="KW-0732">Signal</keyword>
<keyword evidence="4" id="KW-1185">Reference proteome</keyword>
<dbReference type="SMART" id="SM00327">
    <property type="entry name" value="VWA"/>
    <property type="match status" value="1"/>
</dbReference>
<dbReference type="InterPro" id="IPR021908">
    <property type="entry name" value="YfbK_C"/>
</dbReference>
<feature type="domain" description="VWFA" evidence="2">
    <location>
        <begin position="211"/>
        <end position="389"/>
    </location>
</feature>